<evidence type="ECO:0000313" key="1">
    <source>
        <dbReference type="EMBL" id="PNZ68952.1"/>
    </source>
</evidence>
<dbReference type="GeneID" id="64982249"/>
<accession>A0AAP8PS83</accession>
<dbReference type="EMBL" id="PPQW01000007">
    <property type="protein sequence ID" value="PNZ68952.1"/>
    <property type="molecule type" value="Genomic_DNA"/>
</dbReference>
<dbReference type="Gene3D" id="1.20.120.440">
    <property type="entry name" value="YppE-like"/>
    <property type="match status" value="1"/>
</dbReference>
<dbReference type="RefSeq" id="WP_059106779.1">
    <property type="nucleotide sequence ID" value="NZ_AP024589.1"/>
</dbReference>
<dbReference type="InterPro" id="IPR014913">
    <property type="entry name" value="YppE-like"/>
</dbReference>
<evidence type="ECO:0000313" key="2">
    <source>
        <dbReference type="Proteomes" id="UP000242470"/>
    </source>
</evidence>
<dbReference type="SUPFAM" id="SSF140415">
    <property type="entry name" value="YppE-like"/>
    <property type="match status" value="1"/>
</dbReference>
<organism evidence="1 2">
    <name type="scientific">Staphylococcus auricularis</name>
    <dbReference type="NCBI Taxonomy" id="29379"/>
    <lineage>
        <taxon>Bacteria</taxon>
        <taxon>Bacillati</taxon>
        <taxon>Bacillota</taxon>
        <taxon>Bacilli</taxon>
        <taxon>Bacillales</taxon>
        <taxon>Staphylococcaceae</taxon>
        <taxon>Staphylococcus</taxon>
    </lineage>
</organism>
<protein>
    <submittedName>
        <fullName evidence="1">DUF1798 domain-containing protein</fullName>
    </submittedName>
</protein>
<reference evidence="1 2" key="1">
    <citation type="submission" date="2017-08" db="EMBL/GenBank/DDBJ databases">
        <title>Draft genome sequences of 64 type strains of genus Staph aureus.</title>
        <authorList>
            <person name="Cole K."/>
            <person name="Golubchik T."/>
            <person name="Russell J."/>
            <person name="Foster D."/>
            <person name="Llewelyn M."/>
            <person name="Wilson D."/>
            <person name="Crook D."/>
            <person name="Paul J."/>
        </authorList>
    </citation>
    <scope>NUCLEOTIDE SEQUENCE [LARGE SCALE GENOMIC DNA]</scope>
    <source>
        <strain evidence="1 2">NCTC 12101</strain>
    </source>
</reference>
<dbReference type="AlphaFoldDB" id="A0AAP8PS83"/>
<gene>
    <name evidence="1" type="ORF">CD158_02035</name>
</gene>
<dbReference type="Proteomes" id="UP000242470">
    <property type="component" value="Unassembled WGS sequence"/>
</dbReference>
<dbReference type="Pfam" id="PF08807">
    <property type="entry name" value="DUF1798"/>
    <property type="match status" value="1"/>
</dbReference>
<proteinExistence type="predicted"/>
<name>A0AAP8PS83_9STAP</name>
<sequence length="109" mass="13050">MIETLDQLLALLTTMSQTYERAKKEGDFDFFEVVQPFAEKVDQTLDQFKTFNKEVVRLPYMNQTKFDLLIENMKALSVECHFQRTSRKLFTEKLKATHYDLNYIKRNEL</sequence>
<comment type="caution">
    <text evidence="1">The sequence shown here is derived from an EMBL/GenBank/DDBJ whole genome shotgun (WGS) entry which is preliminary data.</text>
</comment>
<dbReference type="InterPro" id="IPR023351">
    <property type="entry name" value="YppE-like_sf"/>
</dbReference>